<gene>
    <name evidence="1" type="ORF">BAL341_1508</name>
</gene>
<sequence length="124" mass="14227">MTESTAEKLSTVAIKLLKFVLLDEWKLSQDKVAELLNIDAITCKKLLTDEKVLSILDEDLLIRVSGIINIYKALRGIFMSQEQANKWLFKPNKTYDELSAIEFMIQNPNQNIPVVMNDVKSQLR</sequence>
<dbReference type="AlphaFoldDB" id="A0A486XMB2"/>
<organism evidence="1">
    <name type="scientific">Rheinheimera sp. BAL341</name>
    <dbReference type="NCBI Taxonomy" id="1708203"/>
    <lineage>
        <taxon>Bacteria</taxon>
        <taxon>Pseudomonadati</taxon>
        <taxon>Pseudomonadota</taxon>
        <taxon>Gammaproteobacteria</taxon>
        <taxon>Chromatiales</taxon>
        <taxon>Chromatiaceae</taxon>
        <taxon>Rheinheimera</taxon>
    </lineage>
</organism>
<accession>A0A486XMB2</accession>
<evidence type="ECO:0000313" key="1">
    <source>
        <dbReference type="EMBL" id="VHO03622.1"/>
    </source>
</evidence>
<reference evidence="1" key="1">
    <citation type="submission" date="2019-04" db="EMBL/GenBank/DDBJ databases">
        <authorList>
            <person name="Brambilla D."/>
        </authorList>
    </citation>
    <scope>NUCLEOTIDE SEQUENCE</scope>
    <source>
        <strain evidence="1">BAL1</strain>
    </source>
</reference>
<protein>
    <recommendedName>
        <fullName evidence="2">Antitoxin Xre/MbcA/ParS-like toxin-binding domain-containing protein</fullName>
    </recommendedName>
</protein>
<name>A0A486XMB2_9GAMM</name>
<proteinExistence type="predicted"/>
<evidence type="ECO:0008006" key="2">
    <source>
        <dbReference type="Google" id="ProtNLM"/>
    </source>
</evidence>
<dbReference type="EMBL" id="CAAJGR010000085">
    <property type="protein sequence ID" value="VHO03622.1"/>
    <property type="molecule type" value="Genomic_DNA"/>
</dbReference>